<evidence type="ECO:0000256" key="17">
    <source>
        <dbReference type="ARBA" id="ARBA00044903"/>
    </source>
</evidence>
<evidence type="ECO:0000256" key="15">
    <source>
        <dbReference type="ARBA" id="ARBA00044899"/>
    </source>
</evidence>
<comment type="function">
    <text evidence="23">Lysosomal dipeptide uniporter that selectively exports lysine, arginine or histidine-containing dipeptides with a net positive charge from the lysosome lumen into the cytosol. Could play a role in a specific type of protein O-glycosylation indirectly regulating macrophages migration and tissue invasion. Also essential for liver homeostasis.</text>
</comment>
<dbReference type="PANTHER" id="PTHR23512:SF3">
    <property type="entry name" value="MAJOR FACILITATOR SUPERFAMILY DOMAIN-CONTAINING PROTEIN 1"/>
    <property type="match status" value="1"/>
</dbReference>
<evidence type="ECO:0000256" key="22">
    <source>
        <dbReference type="ARBA" id="ARBA00045018"/>
    </source>
</evidence>
<dbReference type="EMBL" id="CP000733">
    <property type="protein sequence ID" value="ABS77504.1"/>
    <property type="molecule type" value="Genomic_DNA"/>
</dbReference>
<dbReference type="InterPro" id="IPR011701">
    <property type="entry name" value="MFS"/>
</dbReference>
<evidence type="ECO:0000256" key="23">
    <source>
        <dbReference type="ARBA" id="ARBA00045709"/>
    </source>
</evidence>
<evidence type="ECO:0000259" key="26">
    <source>
        <dbReference type="PROSITE" id="PS50850"/>
    </source>
</evidence>
<dbReference type="RefSeq" id="WP_010958631.1">
    <property type="nucleotide sequence ID" value="NC_009727.1"/>
</dbReference>
<comment type="subunit">
    <text evidence="24">Homodimer. Interacts with lysosomal protein GLMP (via lumenal domain); the interaction starts while both proteins are still in the endoplasmic reticulum and is required for stabilization of MFSD1 in lysosomes but has no direct effect on its targeting to lysosomes or transporter activity.</text>
</comment>
<comment type="catalytic activity">
    <reaction evidence="11">
        <text>L-alpha-aminoacyl-L-histidine(out) = L-alpha-aminoacyl-L-histidine(in)</text>
        <dbReference type="Rhea" id="RHEA:79375"/>
        <dbReference type="ChEBI" id="CHEBI:229967"/>
    </reaction>
</comment>
<evidence type="ECO:0000256" key="13">
    <source>
        <dbReference type="ARBA" id="ARBA00044893"/>
    </source>
</evidence>
<evidence type="ECO:0000256" key="21">
    <source>
        <dbReference type="ARBA" id="ARBA00044985"/>
    </source>
</evidence>
<organism evidence="27 28">
    <name type="scientific">Coxiella burnetii (strain Dugway 5J108-111)</name>
    <dbReference type="NCBI Taxonomy" id="434922"/>
    <lineage>
        <taxon>Bacteria</taxon>
        <taxon>Pseudomonadati</taxon>
        <taxon>Pseudomonadota</taxon>
        <taxon>Gammaproteobacteria</taxon>
        <taxon>Legionellales</taxon>
        <taxon>Coxiellaceae</taxon>
        <taxon>Coxiella</taxon>
    </lineage>
</organism>
<comment type="catalytic activity">
    <reaction evidence="12">
        <text>L-lysyl-L-alpha-amino acid(out) = L-lysyl-L-alpha-amino acid(in)</text>
        <dbReference type="Rhea" id="RHEA:79387"/>
        <dbReference type="ChEBI" id="CHEBI:229965"/>
    </reaction>
</comment>
<feature type="transmembrane region" description="Helical" evidence="25">
    <location>
        <begin position="243"/>
        <end position="265"/>
    </location>
</feature>
<comment type="catalytic activity">
    <reaction evidence="16">
        <text>L-lysyl-L-lysine(out) = L-lysyl-L-lysine(in)</text>
        <dbReference type="Rhea" id="RHEA:79403"/>
        <dbReference type="ChEBI" id="CHEBI:229956"/>
    </reaction>
</comment>
<gene>
    <name evidence="27" type="ordered locus">CBUD_2160</name>
</gene>
<comment type="catalytic activity">
    <reaction evidence="13">
        <text>L-alpha-aminoacyl-L-lysine(out) = L-alpha-aminoacyl-L-lysine(in)</text>
        <dbReference type="Rhea" id="RHEA:79383"/>
        <dbReference type="ChEBI" id="CHEBI:229966"/>
    </reaction>
</comment>
<evidence type="ECO:0000256" key="2">
    <source>
        <dbReference type="ARBA" id="ARBA00008335"/>
    </source>
</evidence>
<dbReference type="Pfam" id="PF07690">
    <property type="entry name" value="MFS_1"/>
    <property type="match status" value="2"/>
</dbReference>
<dbReference type="InterPro" id="IPR036259">
    <property type="entry name" value="MFS_trans_sf"/>
</dbReference>
<comment type="catalytic activity">
    <reaction evidence="18">
        <text>L-histidyl-L-alpha-amino acid(out) = L-histidyl-L-alpha-amino acid(in)</text>
        <dbReference type="Rhea" id="RHEA:79379"/>
        <dbReference type="ChEBI" id="CHEBI:229964"/>
    </reaction>
</comment>
<keyword evidence="7" id="KW-0458">Lysosome</keyword>
<proteinExistence type="inferred from homology"/>
<dbReference type="PANTHER" id="PTHR23512">
    <property type="entry name" value="MAJOR FACILITATOR SUPERFAMILY DOMAIN-CONTAINING PROTEIN 1"/>
    <property type="match status" value="1"/>
</dbReference>
<dbReference type="KEGG" id="cbd:CBUD_2160"/>
<feature type="transmembrane region" description="Helical" evidence="25">
    <location>
        <begin position="183"/>
        <end position="202"/>
    </location>
</feature>
<keyword evidence="4 25" id="KW-0812">Transmembrane</keyword>
<evidence type="ECO:0000256" key="11">
    <source>
        <dbReference type="ARBA" id="ARBA00044884"/>
    </source>
</evidence>
<evidence type="ECO:0000313" key="27">
    <source>
        <dbReference type="EMBL" id="ABS77504.1"/>
    </source>
</evidence>
<feature type="transmembrane region" description="Helical" evidence="25">
    <location>
        <begin position="329"/>
        <end position="353"/>
    </location>
</feature>
<evidence type="ECO:0000256" key="24">
    <source>
        <dbReference type="ARBA" id="ARBA00046376"/>
    </source>
</evidence>
<evidence type="ECO:0000256" key="10">
    <source>
        <dbReference type="ARBA" id="ARBA00044881"/>
    </source>
</evidence>
<comment type="catalytic activity">
    <reaction evidence="15">
        <text>L-arginyl-L-alpha-amino acid(out) = L-arginyl-L-alpha-amino acid(in)</text>
        <dbReference type="Rhea" id="RHEA:79371"/>
        <dbReference type="ChEBI" id="CHEBI:84315"/>
    </reaction>
</comment>
<evidence type="ECO:0000256" key="5">
    <source>
        <dbReference type="ARBA" id="ARBA00022989"/>
    </source>
</evidence>
<protein>
    <recommendedName>
        <fullName evidence="21">Lysosomal dipeptide transporter MFSD1</fullName>
    </recommendedName>
    <alternativeName>
        <fullName evidence="22">Major facilitator superfamily domain-containing protein 1</fullName>
    </alternativeName>
</protein>
<feature type="domain" description="Major facilitator superfamily (MFS) profile" evidence="26">
    <location>
        <begin position="28"/>
        <end position="432"/>
    </location>
</feature>
<comment type="similarity">
    <text evidence="2">Belongs to the major facilitator superfamily.</text>
</comment>
<comment type="catalytic activity">
    <reaction evidence="17">
        <text>L-arginyl-glycine(out) = L-arginyl-glycine(in)</text>
        <dbReference type="Rhea" id="RHEA:79391"/>
        <dbReference type="ChEBI" id="CHEBI:229955"/>
    </reaction>
</comment>
<dbReference type="GO" id="GO:0005765">
    <property type="term" value="C:lysosomal membrane"/>
    <property type="evidence" value="ECO:0007669"/>
    <property type="project" value="UniProtKB-SubCell"/>
</dbReference>
<comment type="catalytic activity">
    <reaction evidence="19">
        <text>L-alanyl-L-lysine(out) = L-alanyl-L-lysine(in)</text>
        <dbReference type="Rhea" id="RHEA:79415"/>
        <dbReference type="ChEBI" id="CHEBI:192470"/>
    </reaction>
</comment>
<dbReference type="InterPro" id="IPR052187">
    <property type="entry name" value="MFSD1"/>
</dbReference>
<evidence type="ECO:0000256" key="16">
    <source>
        <dbReference type="ARBA" id="ARBA00044900"/>
    </source>
</evidence>
<evidence type="ECO:0000256" key="7">
    <source>
        <dbReference type="ARBA" id="ARBA00023228"/>
    </source>
</evidence>
<comment type="catalytic activity">
    <reaction evidence="8">
        <text>L-lysyl-L-alanine(out) = L-lysyl-L-alanine(in)</text>
        <dbReference type="Rhea" id="RHEA:79399"/>
        <dbReference type="ChEBI" id="CHEBI:229954"/>
    </reaction>
</comment>
<sequence length="446" mass="49663">MPEPALAVSRLSPTDGITYDYPLQPWVVCFAASLFFFFEFIQLNLFNALSPALMQAFHISATRLGHLSANYFYANVIFLFPAGMLLDRISTRKVIILAMAASVICTFGFAASTALWQADVCRFVTGIAGSFCLLSNVRLASRWFEPRRMALIIGLIVTFAMLGGMIAQTPFTLLTDAVGWRMTILIDAAFGLVMLFLIVFFVRDYPPGQGSIFQDHQAQLHGLGLWRALLQTIKNRQNWFGGLYTSLMNLPIFLLGAMWGILYLVQIRGLSRPDASLVTSMLFIGTIVGSPVIGWLSDRIKRRRMPMVLGAIVSLILILLLMYEPNLSFLSLLLIFLGLGFITSTQIISYPLIAESNSLALTGTAEGMASVLIMAGGFTQPFFARLMEWRWGHHIVNHVPIFSPSDYQLALAIMPIAFVLALVIAYFVRETHCISYRERQNAKPSD</sequence>
<comment type="catalytic activity">
    <reaction evidence="10">
        <text>L-alpha-aminoacyl-L-arginine(out) = L-alpha-aminoacyl-L-arginine(in)</text>
        <dbReference type="Rhea" id="RHEA:79367"/>
        <dbReference type="ChEBI" id="CHEBI:229968"/>
    </reaction>
</comment>
<name>A9KDB5_COXBN</name>
<feature type="transmembrane region" description="Helical" evidence="25">
    <location>
        <begin position="305"/>
        <end position="323"/>
    </location>
</feature>
<feature type="transmembrane region" description="Helical" evidence="25">
    <location>
        <begin position="365"/>
        <end position="387"/>
    </location>
</feature>
<evidence type="ECO:0000256" key="14">
    <source>
        <dbReference type="ARBA" id="ARBA00044898"/>
    </source>
</evidence>
<dbReference type="Proteomes" id="UP000008555">
    <property type="component" value="Chromosome"/>
</dbReference>
<evidence type="ECO:0000256" key="4">
    <source>
        <dbReference type="ARBA" id="ARBA00022692"/>
    </source>
</evidence>
<evidence type="ECO:0000256" key="9">
    <source>
        <dbReference type="ARBA" id="ARBA00044878"/>
    </source>
</evidence>
<evidence type="ECO:0000313" key="28">
    <source>
        <dbReference type="Proteomes" id="UP000008555"/>
    </source>
</evidence>
<evidence type="ECO:0000256" key="3">
    <source>
        <dbReference type="ARBA" id="ARBA00022448"/>
    </source>
</evidence>
<evidence type="ECO:0000256" key="6">
    <source>
        <dbReference type="ARBA" id="ARBA00023136"/>
    </source>
</evidence>
<keyword evidence="6 25" id="KW-0472">Membrane</keyword>
<dbReference type="Gene3D" id="1.20.1250.20">
    <property type="entry name" value="MFS general substrate transporter like domains"/>
    <property type="match status" value="2"/>
</dbReference>
<comment type="subcellular location">
    <subcellularLocation>
        <location evidence="1">Lysosome membrane</location>
        <topology evidence="1">Multi-pass membrane protein</topology>
    </subcellularLocation>
</comment>
<dbReference type="AlphaFoldDB" id="A9KDB5"/>
<evidence type="ECO:0000256" key="18">
    <source>
        <dbReference type="ARBA" id="ARBA00044912"/>
    </source>
</evidence>
<dbReference type="HOGENOM" id="CLU_001265_62_2_6"/>
<accession>A9KDB5</accession>
<dbReference type="SUPFAM" id="SSF103473">
    <property type="entry name" value="MFS general substrate transporter"/>
    <property type="match status" value="1"/>
</dbReference>
<evidence type="ECO:0000256" key="19">
    <source>
        <dbReference type="ARBA" id="ARBA00044919"/>
    </source>
</evidence>
<dbReference type="CDD" id="cd06174">
    <property type="entry name" value="MFS"/>
    <property type="match status" value="1"/>
</dbReference>
<comment type="catalytic activity">
    <reaction evidence="14">
        <text>L-aspartyl-L-lysine(out) = L-aspartyl-L-lysine(in)</text>
        <dbReference type="Rhea" id="RHEA:79411"/>
        <dbReference type="ChEBI" id="CHEBI:229953"/>
    </reaction>
</comment>
<feature type="transmembrane region" description="Helical" evidence="25">
    <location>
        <begin position="69"/>
        <end position="87"/>
    </location>
</feature>
<evidence type="ECO:0000256" key="12">
    <source>
        <dbReference type="ARBA" id="ARBA00044891"/>
    </source>
</evidence>
<feature type="transmembrane region" description="Helical" evidence="25">
    <location>
        <begin position="94"/>
        <end position="116"/>
    </location>
</feature>
<keyword evidence="5 25" id="KW-1133">Transmembrane helix</keyword>
<dbReference type="GO" id="GO:0022857">
    <property type="term" value="F:transmembrane transporter activity"/>
    <property type="evidence" value="ECO:0007669"/>
    <property type="project" value="InterPro"/>
</dbReference>
<keyword evidence="3" id="KW-0813">Transport</keyword>
<feature type="transmembrane region" description="Helical" evidence="25">
    <location>
        <begin position="26"/>
        <end position="49"/>
    </location>
</feature>
<evidence type="ECO:0000256" key="20">
    <source>
        <dbReference type="ARBA" id="ARBA00044924"/>
    </source>
</evidence>
<dbReference type="PROSITE" id="PS50850">
    <property type="entry name" value="MFS"/>
    <property type="match status" value="1"/>
</dbReference>
<comment type="catalytic activity">
    <reaction evidence="20">
        <text>L-lysyl-glycine(out) = L-lysyl-glycine(in)</text>
        <dbReference type="Rhea" id="RHEA:79407"/>
        <dbReference type="ChEBI" id="CHEBI:191202"/>
    </reaction>
</comment>
<feature type="transmembrane region" description="Helical" evidence="25">
    <location>
        <begin position="151"/>
        <end position="171"/>
    </location>
</feature>
<feature type="transmembrane region" description="Helical" evidence="25">
    <location>
        <begin position="407"/>
        <end position="428"/>
    </location>
</feature>
<evidence type="ECO:0000256" key="8">
    <source>
        <dbReference type="ARBA" id="ARBA00044876"/>
    </source>
</evidence>
<reference evidence="27 28" key="1">
    <citation type="journal article" date="2009" name="Infect. Immun.">
        <title>Comparative genomics reveal extensive transposon-mediated genomic plasticity and diversity among potential effector proteins within the genus Coxiella.</title>
        <authorList>
            <person name="Beare P.A."/>
            <person name="Unsworth N."/>
            <person name="Andoh M."/>
            <person name="Voth D.E."/>
            <person name="Omsland A."/>
            <person name="Gilk S.D."/>
            <person name="Williams K.P."/>
            <person name="Sobral B.W."/>
            <person name="Kupko J.J.III."/>
            <person name="Porcella S.F."/>
            <person name="Samuel J.E."/>
            <person name="Heinzen R.A."/>
        </authorList>
    </citation>
    <scope>NUCLEOTIDE SEQUENCE [LARGE SCALE GENOMIC DNA]</scope>
    <source>
        <strain evidence="27 28">Dugway 5J108-111</strain>
    </source>
</reference>
<evidence type="ECO:0000256" key="1">
    <source>
        <dbReference type="ARBA" id="ARBA00004155"/>
    </source>
</evidence>
<feature type="transmembrane region" description="Helical" evidence="25">
    <location>
        <begin position="277"/>
        <end position="296"/>
    </location>
</feature>
<dbReference type="InterPro" id="IPR020846">
    <property type="entry name" value="MFS_dom"/>
</dbReference>
<comment type="catalytic activity">
    <reaction evidence="9">
        <text>L-histidyl-glycine(out) = L-histidyl-glycine(in)</text>
        <dbReference type="Rhea" id="RHEA:79395"/>
        <dbReference type="ChEBI" id="CHEBI:229957"/>
    </reaction>
</comment>
<evidence type="ECO:0000256" key="25">
    <source>
        <dbReference type="SAM" id="Phobius"/>
    </source>
</evidence>